<sequence>MATTPATPERADSEPMDFAEFGYEFARLVLVPEVIGPRLEALLPKAIKVTEQIAVVRASVRGSATVGSIEAVEQGADEMSTVRRHRAMVELNLSLRLNLAVKKESYTVTGRFPLMLTSRVERPLALVVEVETPDPADIEVETDGGGKLNLAERVGNLDDRIRGHVIAIIEDMVAKTEMHRRFDVVELVHTALAAMGEPNLGEDGTYALQVDADLNHDRPVIDEMPVGGAAVG</sequence>
<reference evidence="1 2" key="1">
    <citation type="submission" date="2020-10" db="EMBL/GenBank/DDBJ databases">
        <title>Connecting structure to function with the recovery of over 1000 high-quality activated sludge metagenome-assembled genomes encoding full-length rRNA genes using long-read sequencing.</title>
        <authorList>
            <person name="Singleton C.M."/>
            <person name="Petriglieri F."/>
            <person name="Kristensen J.M."/>
            <person name="Kirkegaard R.H."/>
            <person name="Michaelsen T.Y."/>
            <person name="Andersen M.H."/>
            <person name="Karst S.M."/>
            <person name="Dueholm M.S."/>
            <person name="Nielsen P.H."/>
            <person name="Albertsen M."/>
        </authorList>
    </citation>
    <scope>NUCLEOTIDE SEQUENCE [LARGE SCALE GENOMIC DNA]</scope>
    <source>
        <strain evidence="1">Lyne_18-Q3-R50-59_MAXAC.006</strain>
    </source>
</reference>
<dbReference type="AlphaFoldDB" id="A0A936NB99"/>
<accession>A0A936NB99</accession>
<comment type="caution">
    <text evidence="1">The sequence shown here is derived from an EMBL/GenBank/DDBJ whole genome shotgun (WGS) entry which is preliminary data.</text>
</comment>
<proteinExistence type="predicted"/>
<evidence type="ECO:0000313" key="2">
    <source>
        <dbReference type="Proteomes" id="UP000727993"/>
    </source>
</evidence>
<gene>
    <name evidence="1" type="ORF">IPN02_03360</name>
</gene>
<dbReference type="Proteomes" id="UP000727993">
    <property type="component" value="Unassembled WGS sequence"/>
</dbReference>
<dbReference type="EMBL" id="JADJZA010000001">
    <property type="protein sequence ID" value="MBK9295911.1"/>
    <property type="molecule type" value="Genomic_DNA"/>
</dbReference>
<protein>
    <submittedName>
        <fullName evidence="1">Uncharacterized protein</fullName>
    </submittedName>
</protein>
<evidence type="ECO:0000313" key="1">
    <source>
        <dbReference type="EMBL" id="MBK9295911.1"/>
    </source>
</evidence>
<organism evidence="1 2">
    <name type="scientific">Candidatus Neomicrothrix subdominans</name>
    <dbReference type="NCBI Taxonomy" id="2954438"/>
    <lineage>
        <taxon>Bacteria</taxon>
        <taxon>Bacillati</taxon>
        <taxon>Actinomycetota</taxon>
        <taxon>Acidimicrobiia</taxon>
        <taxon>Acidimicrobiales</taxon>
        <taxon>Microthrixaceae</taxon>
        <taxon>Candidatus Neomicrothrix</taxon>
    </lineage>
</organism>
<name>A0A936NB99_9ACTN</name>